<evidence type="ECO:0000313" key="4">
    <source>
        <dbReference type="Proteomes" id="UP000613266"/>
    </source>
</evidence>
<feature type="compositionally biased region" description="Pro residues" evidence="1">
    <location>
        <begin position="630"/>
        <end position="641"/>
    </location>
</feature>
<feature type="region of interest" description="Disordered" evidence="1">
    <location>
        <begin position="431"/>
        <end position="666"/>
    </location>
</feature>
<feature type="chain" id="PRO_5037414251" description="FecR family protein" evidence="2">
    <location>
        <begin position="35"/>
        <end position="666"/>
    </location>
</feature>
<evidence type="ECO:0000256" key="1">
    <source>
        <dbReference type="SAM" id="MobiDB-lite"/>
    </source>
</evidence>
<evidence type="ECO:0000256" key="2">
    <source>
        <dbReference type="SAM" id="SignalP"/>
    </source>
</evidence>
<dbReference type="Pfam" id="PF20245">
    <property type="entry name" value="DUF6600"/>
    <property type="match status" value="1"/>
</dbReference>
<protein>
    <recommendedName>
        <fullName evidence="5">FecR family protein</fullName>
    </recommendedName>
</protein>
<accession>A0A931J864</accession>
<feature type="signal peptide" evidence="2">
    <location>
        <begin position="1"/>
        <end position="34"/>
    </location>
</feature>
<dbReference type="RefSeq" id="WP_198111653.1">
    <property type="nucleotide sequence ID" value="NZ_JAEDAK010000008.1"/>
</dbReference>
<feature type="compositionally biased region" description="Basic and acidic residues" evidence="1">
    <location>
        <begin position="594"/>
        <end position="623"/>
    </location>
</feature>
<dbReference type="InterPro" id="IPR046535">
    <property type="entry name" value="DUF6600"/>
</dbReference>
<name>A0A931J864_9BURK</name>
<keyword evidence="2" id="KW-0732">Signal</keyword>
<proteinExistence type="predicted"/>
<organism evidence="3 4">
    <name type="scientific">Inhella proteolytica</name>
    <dbReference type="NCBI Taxonomy" id="2795029"/>
    <lineage>
        <taxon>Bacteria</taxon>
        <taxon>Pseudomonadati</taxon>
        <taxon>Pseudomonadota</taxon>
        <taxon>Betaproteobacteria</taxon>
        <taxon>Burkholderiales</taxon>
        <taxon>Sphaerotilaceae</taxon>
        <taxon>Inhella</taxon>
    </lineage>
</organism>
<feature type="compositionally biased region" description="Basic and acidic residues" evidence="1">
    <location>
        <begin position="642"/>
        <end position="666"/>
    </location>
</feature>
<keyword evidence="4" id="KW-1185">Reference proteome</keyword>
<sequence length="666" mass="76447">MKNKHLPAPLRTWFGLQLLALLAALALFMQPAWADPPTRVARVAEVSGQAWWFDTEQREWQPLMRNQSLAEGDRLRVDDNGRVGLRIGASALWLDERSQMELMRLDDDRIDIALDRGALALRWTSAEHAREALVRTQEGRFLFERQGAYRIDQLAKASRAQAFEGRLRFEGRANGDAPVWLDAPEQAELWWDGGPRAERGRLLRQDDFAQWLVSELGFGRGDDRYARQDRPAYRYVSPELTGADELDANGRWEDSGDYGAVWIPLRVAVDWAPYRHGRWTWTRHWGWTWVDDLPWGYATSHYGRWVHWRGRWCWAPGQRVVRPVFAPALVAWVGGGSVSVGVQIGSRWAPPVAWVPLAPREVFVPWYRHSPQYVRRFNPDPVTVQRPETYVHRNRQVPGAVSSLVVTADTPVRDARPSPVRDDRVLRELTPLPLGPAHQGPLPVRAAQTQDDWRDRGNPRGRPAPPVLSQEPQARTEPRPDVGLPARIETVRPVAPEQGFSRRDRAEQESAPSGNANAWPRRAPDAPRVEPAPVLRQEPPQRAEPRQDWPMPQRAEPRQDWPMPQRAEPQRQAPPVLAPQPMQPMQPTQPESGFSRRDRAEREAEMPARRAPEPRFEPPRAERQAIPPVRMEPPRPAPPPQESRRPEPRKERERDKDDGVPRRDNR</sequence>
<evidence type="ECO:0008006" key="5">
    <source>
        <dbReference type="Google" id="ProtNLM"/>
    </source>
</evidence>
<dbReference type="AlphaFoldDB" id="A0A931J864"/>
<evidence type="ECO:0000313" key="3">
    <source>
        <dbReference type="EMBL" id="MBH9577890.1"/>
    </source>
</evidence>
<feature type="compositionally biased region" description="Low complexity" evidence="1">
    <location>
        <begin position="562"/>
        <end position="575"/>
    </location>
</feature>
<reference evidence="3" key="1">
    <citation type="submission" date="2020-12" db="EMBL/GenBank/DDBJ databases">
        <title>The genome sequence of Inhella sp. 1Y17.</title>
        <authorList>
            <person name="Liu Y."/>
        </authorList>
    </citation>
    <scope>NUCLEOTIDE SEQUENCE</scope>
    <source>
        <strain evidence="3">1Y17</strain>
    </source>
</reference>
<dbReference type="EMBL" id="JAEDAK010000008">
    <property type="protein sequence ID" value="MBH9577890.1"/>
    <property type="molecule type" value="Genomic_DNA"/>
</dbReference>
<dbReference type="Proteomes" id="UP000613266">
    <property type="component" value="Unassembled WGS sequence"/>
</dbReference>
<comment type="caution">
    <text evidence="3">The sequence shown here is derived from an EMBL/GenBank/DDBJ whole genome shotgun (WGS) entry which is preliminary data.</text>
</comment>
<gene>
    <name evidence="3" type="ORF">I7X39_13380</name>
</gene>